<keyword evidence="4 8" id="KW-0949">S-adenosyl-L-methionine</keyword>
<evidence type="ECO:0000256" key="7">
    <source>
        <dbReference type="ARBA" id="ARBA00023014"/>
    </source>
</evidence>
<reference evidence="12 13" key="1">
    <citation type="journal article" date="2009" name="J. Bacteriol.">
        <title>Draft genome sequence of the extremely acidophilic bacterium Acidithiobacillus caldus ATCC 51756 reveals metabolic versatility in the genus Acidithiobacillus.</title>
        <authorList>
            <person name="Valdes J."/>
            <person name="Quatrini R."/>
            <person name="Hallberg K."/>
            <person name="Dopson M."/>
            <person name="Valenzuela P.D."/>
            <person name="Holmes D.S."/>
        </authorList>
    </citation>
    <scope>NUCLEOTIDE SEQUENCE [LARGE SCALE GENOMIC DNA]</scope>
    <source>
        <strain evidence="13">ATCC 51756 / DSM 8584 / KU</strain>
    </source>
</reference>
<dbReference type="FunFam" id="3.40.50.12160:FF:000002">
    <property type="entry name" value="Ribosomal protein S12 methylthiotransferase RimO"/>
    <property type="match status" value="1"/>
</dbReference>
<comment type="subcellular location">
    <subcellularLocation>
        <location evidence="8">Cytoplasm</location>
    </subcellularLocation>
</comment>
<dbReference type="HOGENOM" id="CLU_018697_0_0_6"/>
<dbReference type="GO" id="GO:0035599">
    <property type="term" value="F:aspartic acid methylthiotransferase activity"/>
    <property type="evidence" value="ECO:0007669"/>
    <property type="project" value="TreeGrafter"/>
</dbReference>
<dbReference type="SFLD" id="SFLDF00274">
    <property type="entry name" value="ribosomal_protein_S12_methylth"/>
    <property type="match status" value="1"/>
</dbReference>
<comment type="cofactor">
    <cofactor evidence="8">
        <name>[4Fe-4S] cluster</name>
        <dbReference type="ChEBI" id="CHEBI:49883"/>
    </cofactor>
    <text evidence="8">Binds 2 [4Fe-4S] clusters. One cluster is coordinated with 3 cysteines and an exchangeable S-adenosyl-L-methionine.</text>
</comment>
<sequence>MSAAEGVGTQPPRIGMVSLGCPKAGSDTERLLTRLRAEGYLLVADYAEADLVLVNTCGFIDAAVQESLDAIAEAIDENGRVVVTGCLGAREQGEFIRRAQPKVLAVTGPQQDGATLAAIHRVLPPRHDPLQDLVPPQGLRLTPRHYAYLKIAEGCNQSCSFCVIPSMRGKLQSREPGDILREAEALVAAGCRELLIISQDTAAYGSDRRYRTAFADGRPTRAHITDLCTSLAALGAWVRLHYVYPYPHVDALVDLMADGKILPYLDIPLQHGSPAVLKAMRRPAASDKTLDRIARWRRQLPDLTLRSTFIVGFPGESEADFRLLLDFLHAAELDRVGCFSYSPVEGAAANALADPVPEVVKEERRQRFMEVQAEISAARLRRRVGQECLVVVDGFTESGHLMARSAAEAPEIDGIIQLDPPTGGRPAAGQRLWARITGSTTHDLHGTVLATKAE</sequence>
<dbReference type="GeneID" id="92932677"/>
<evidence type="ECO:0000256" key="4">
    <source>
        <dbReference type="ARBA" id="ARBA00022691"/>
    </source>
</evidence>
<organism evidence="12 13">
    <name type="scientific">Acidithiobacillus caldus (strain ATCC 51756 / DSM 8584 / KU)</name>
    <dbReference type="NCBI Taxonomy" id="637389"/>
    <lineage>
        <taxon>Bacteria</taxon>
        <taxon>Pseudomonadati</taxon>
        <taxon>Pseudomonadota</taxon>
        <taxon>Acidithiobacillia</taxon>
        <taxon>Acidithiobacillales</taxon>
        <taxon>Acidithiobacillaceae</taxon>
        <taxon>Acidithiobacillus</taxon>
    </lineage>
</organism>
<feature type="binding site" evidence="8">
    <location>
        <position position="86"/>
    </location>
    <ligand>
        <name>[4Fe-4S] cluster</name>
        <dbReference type="ChEBI" id="CHEBI:49883"/>
        <label>1</label>
    </ligand>
</feature>
<dbReference type="RefSeq" id="WP_004869334.1">
    <property type="nucleotide sequence ID" value="NZ_CP005986.1"/>
</dbReference>
<dbReference type="InterPro" id="IPR020612">
    <property type="entry name" value="Methylthiotransferase_CS"/>
</dbReference>
<evidence type="ECO:0000259" key="11">
    <source>
        <dbReference type="PROSITE" id="PS51918"/>
    </source>
</evidence>
<dbReference type="SMART" id="SM00729">
    <property type="entry name" value="Elp3"/>
    <property type="match status" value="1"/>
</dbReference>
<feature type="binding site" evidence="8">
    <location>
        <position position="57"/>
    </location>
    <ligand>
        <name>[4Fe-4S] cluster</name>
        <dbReference type="ChEBI" id="CHEBI:49883"/>
        <label>1</label>
    </ligand>
</feature>
<dbReference type="SFLD" id="SFLDG01082">
    <property type="entry name" value="B12-binding_domain_containing"/>
    <property type="match status" value="1"/>
</dbReference>
<keyword evidence="6 8" id="KW-0408">Iron</keyword>
<dbReference type="KEGG" id="acz:Acaty_c2620"/>
<dbReference type="PROSITE" id="PS01278">
    <property type="entry name" value="MTTASE_RADICAL"/>
    <property type="match status" value="1"/>
</dbReference>
<dbReference type="NCBIfam" id="TIGR00089">
    <property type="entry name" value="MiaB/RimO family radical SAM methylthiotransferase"/>
    <property type="match status" value="1"/>
</dbReference>
<evidence type="ECO:0000256" key="5">
    <source>
        <dbReference type="ARBA" id="ARBA00022723"/>
    </source>
</evidence>
<dbReference type="Pfam" id="PF18693">
    <property type="entry name" value="TRAM_2"/>
    <property type="match status" value="1"/>
</dbReference>
<evidence type="ECO:0000256" key="6">
    <source>
        <dbReference type="ARBA" id="ARBA00023004"/>
    </source>
</evidence>
<comment type="function">
    <text evidence="8">Catalyzes the methylthiolation of an aspartic acid residue of ribosomal protein uS12.</text>
</comment>
<accession>A0A059ZYC6</accession>
<keyword evidence="3 8" id="KW-0808">Transferase</keyword>
<dbReference type="PANTHER" id="PTHR43837">
    <property type="entry name" value="RIBOSOMAL PROTEIN S12 METHYLTHIOTRANSFERASE RIMO"/>
    <property type="match status" value="1"/>
</dbReference>
<evidence type="ECO:0000256" key="8">
    <source>
        <dbReference type="HAMAP-Rule" id="MF_01865"/>
    </source>
</evidence>
<evidence type="ECO:0000313" key="12">
    <source>
        <dbReference type="EMBL" id="AIA56463.1"/>
    </source>
</evidence>
<name>A0A059ZYC6_ACICK</name>
<comment type="similarity">
    <text evidence="8">Belongs to the methylthiotransferase family. RimO subfamily.</text>
</comment>
<dbReference type="CDD" id="cd01335">
    <property type="entry name" value="Radical_SAM"/>
    <property type="match status" value="1"/>
</dbReference>
<feature type="binding site" evidence="8">
    <location>
        <position position="159"/>
    </location>
    <ligand>
        <name>[4Fe-4S] cluster</name>
        <dbReference type="ChEBI" id="CHEBI:49883"/>
        <label>2</label>
        <note>4Fe-4S-S-AdoMet</note>
    </ligand>
</feature>
<dbReference type="EC" id="2.8.4.4" evidence="8"/>
<keyword evidence="1 8" id="KW-0004">4Fe-4S</keyword>
<dbReference type="Pfam" id="PF00919">
    <property type="entry name" value="UPF0004"/>
    <property type="match status" value="1"/>
</dbReference>
<feature type="domain" description="MTTase N-terminal" evidence="10">
    <location>
        <begin position="12"/>
        <end position="124"/>
    </location>
</feature>
<keyword evidence="7 8" id="KW-0411">Iron-sulfur</keyword>
<feature type="binding site" evidence="8">
    <location>
        <position position="21"/>
    </location>
    <ligand>
        <name>[4Fe-4S] cluster</name>
        <dbReference type="ChEBI" id="CHEBI:49883"/>
        <label>1</label>
    </ligand>
</feature>
<dbReference type="AlphaFoldDB" id="A0A059ZYC6"/>
<dbReference type="GO" id="GO:0051539">
    <property type="term" value="F:4 iron, 4 sulfur cluster binding"/>
    <property type="evidence" value="ECO:0007669"/>
    <property type="project" value="UniProtKB-UniRule"/>
</dbReference>
<dbReference type="InterPro" id="IPR007197">
    <property type="entry name" value="rSAM"/>
</dbReference>
<dbReference type="HAMAP" id="MF_01865">
    <property type="entry name" value="MTTase_RimO"/>
    <property type="match status" value="1"/>
</dbReference>
<dbReference type="Gene3D" id="3.80.30.20">
    <property type="entry name" value="tm_1862 like domain"/>
    <property type="match status" value="1"/>
</dbReference>
<feature type="domain" description="Radical SAM core" evidence="11">
    <location>
        <begin position="141"/>
        <end position="378"/>
    </location>
</feature>
<evidence type="ECO:0000259" key="10">
    <source>
        <dbReference type="PROSITE" id="PS51449"/>
    </source>
</evidence>
<dbReference type="GO" id="GO:0046872">
    <property type="term" value="F:metal ion binding"/>
    <property type="evidence" value="ECO:0007669"/>
    <property type="project" value="UniProtKB-KW"/>
</dbReference>
<dbReference type="EMBL" id="CP005986">
    <property type="protein sequence ID" value="AIA56463.1"/>
    <property type="molecule type" value="Genomic_DNA"/>
</dbReference>
<dbReference type="SFLD" id="SFLDS00029">
    <property type="entry name" value="Radical_SAM"/>
    <property type="match status" value="1"/>
</dbReference>
<dbReference type="NCBIfam" id="TIGR01125">
    <property type="entry name" value="30S ribosomal protein S12 methylthiotransferase RimO"/>
    <property type="match status" value="1"/>
</dbReference>
<dbReference type="InterPro" id="IPR058240">
    <property type="entry name" value="rSAM_sf"/>
</dbReference>
<dbReference type="InterPro" id="IPR006638">
    <property type="entry name" value="Elp3/MiaA/NifB-like_rSAM"/>
</dbReference>
<evidence type="ECO:0000259" key="9">
    <source>
        <dbReference type="PROSITE" id="PS50926"/>
    </source>
</evidence>
<dbReference type="GO" id="GO:0103039">
    <property type="term" value="F:protein methylthiotransferase activity"/>
    <property type="evidence" value="ECO:0007669"/>
    <property type="project" value="UniProtKB-EC"/>
</dbReference>
<dbReference type="GO" id="GO:0005829">
    <property type="term" value="C:cytosol"/>
    <property type="evidence" value="ECO:0007669"/>
    <property type="project" value="TreeGrafter"/>
</dbReference>
<dbReference type="SUPFAM" id="SSF102114">
    <property type="entry name" value="Radical SAM enzymes"/>
    <property type="match status" value="1"/>
</dbReference>
<dbReference type="InterPro" id="IPR005839">
    <property type="entry name" value="Methylthiotransferase"/>
</dbReference>
<keyword evidence="2 8" id="KW-0963">Cytoplasm</keyword>
<dbReference type="eggNOG" id="COG0621">
    <property type="taxonomic scope" value="Bacteria"/>
</dbReference>
<dbReference type="PROSITE" id="PS51449">
    <property type="entry name" value="MTTASE_N"/>
    <property type="match status" value="1"/>
</dbReference>
<gene>
    <name evidence="8" type="primary">rimO</name>
    <name evidence="12" type="ORF">Acaty_c2620</name>
</gene>
<comment type="catalytic activity">
    <reaction evidence="8">
        <text>L-aspartate(89)-[ribosomal protein uS12]-hydrogen + (sulfur carrier)-SH + AH2 + 2 S-adenosyl-L-methionine = 3-methylsulfanyl-L-aspartate(89)-[ribosomal protein uS12]-hydrogen + (sulfur carrier)-H + 5'-deoxyadenosine + L-methionine + A + S-adenosyl-L-homocysteine + 2 H(+)</text>
        <dbReference type="Rhea" id="RHEA:37087"/>
        <dbReference type="Rhea" id="RHEA-COMP:10460"/>
        <dbReference type="Rhea" id="RHEA-COMP:10461"/>
        <dbReference type="Rhea" id="RHEA-COMP:14737"/>
        <dbReference type="Rhea" id="RHEA-COMP:14739"/>
        <dbReference type="ChEBI" id="CHEBI:13193"/>
        <dbReference type="ChEBI" id="CHEBI:15378"/>
        <dbReference type="ChEBI" id="CHEBI:17319"/>
        <dbReference type="ChEBI" id="CHEBI:17499"/>
        <dbReference type="ChEBI" id="CHEBI:29917"/>
        <dbReference type="ChEBI" id="CHEBI:29961"/>
        <dbReference type="ChEBI" id="CHEBI:57844"/>
        <dbReference type="ChEBI" id="CHEBI:57856"/>
        <dbReference type="ChEBI" id="CHEBI:59789"/>
        <dbReference type="ChEBI" id="CHEBI:64428"/>
        <dbReference type="ChEBI" id="CHEBI:73599"/>
        <dbReference type="EC" id="2.8.4.4"/>
    </reaction>
</comment>
<dbReference type="InterPro" id="IPR012340">
    <property type="entry name" value="NA-bd_OB-fold"/>
</dbReference>
<evidence type="ECO:0000256" key="1">
    <source>
        <dbReference type="ARBA" id="ARBA00022485"/>
    </source>
</evidence>
<dbReference type="GO" id="GO:0005840">
    <property type="term" value="C:ribosome"/>
    <property type="evidence" value="ECO:0007669"/>
    <property type="project" value="UniProtKB-KW"/>
</dbReference>
<dbReference type="Gene3D" id="2.40.50.140">
    <property type="entry name" value="Nucleic acid-binding proteins"/>
    <property type="match status" value="1"/>
</dbReference>
<proteinExistence type="inferred from homology"/>
<keyword evidence="5 8" id="KW-0479">Metal-binding</keyword>
<dbReference type="PROSITE" id="PS50926">
    <property type="entry name" value="TRAM"/>
    <property type="match status" value="1"/>
</dbReference>
<feature type="domain" description="TRAM" evidence="9">
    <location>
        <begin position="381"/>
        <end position="450"/>
    </location>
</feature>
<dbReference type="InterPro" id="IPR023404">
    <property type="entry name" value="rSAM_horseshoe"/>
</dbReference>
<dbReference type="SFLD" id="SFLDG01061">
    <property type="entry name" value="methylthiotransferase"/>
    <property type="match status" value="1"/>
</dbReference>
<feature type="binding site" evidence="8">
    <location>
        <position position="155"/>
    </location>
    <ligand>
        <name>[4Fe-4S] cluster</name>
        <dbReference type="ChEBI" id="CHEBI:49883"/>
        <label>2</label>
        <note>4Fe-4S-S-AdoMet</note>
    </ligand>
</feature>
<keyword evidence="12" id="KW-0687">Ribonucleoprotein</keyword>
<dbReference type="InterPro" id="IPR038135">
    <property type="entry name" value="Methylthiotransferase_N_sf"/>
</dbReference>
<evidence type="ECO:0000256" key="2">
    <source>
        <dbReference type="ARBA" id="ARBA00022490"/>
    </source>
</evidence>
<dbReference type="Gene3D" id="3.40.50.12160">
    <property type="entry name" value="Methylthiotransferase, N-terminal domain"/>
    <property type="match status" value="1"/>
</dbReference>
<evidence type="ECO:0000256" key="3">
    <source>
        <dbReference type="ARBA" id="ARBA00022679"/>
    </source>
</evidence>
<dbReference type="Proteomes" id="UP000005522">
    <property type="component" value="Chromosome"/>
</dbReference>
<dbReference type="InterPro" id="IPR002792">
    <property type="entry name" value="TRAM_dom"/>
</dbReference>
<dbReference type="PANTHER" id="PTHR43837:SF1">
    <property type="entry name" value="RIBOSOMAL PROTEIN US12 METHYLTHIOTRANSFERASE RIMO"/>
    <property type="match status" value="1"/>
</dbReference>
<dbReference type="InterPro" id="IPR005840">
    <property type="entry name" value="Ribosomal_uS12_MeSTrfase_RimO"/>
</dbReference>
<dbReference type="InterPro" id="IPR013848">
    <property type="entry name" value="Methylthiotransferase_N"/>
</dbReference>
<dbReference type="GO" id="GO:0006400">
    <property type="term" value="P:tRNA modification"/>
    <property type="evidence" value="ECO:0007669"/>
    <property type="project" value="InterPro"/>
</dbReference>
<dbReference type="PROSITE" id="PS51918">
    <property type="entry name" value="RADICAL_SAM"/>
    <property type="match status" value="1"/>
</dbReference>
<evidence type="ECO:0000313" key="13">
    <source>
        <dbReference type="Proteomes" id="UP000005522"/>
    </source>
</evidence>
<dbReference type="FunFam" id="3.80.30.20:FF:000001">
    <property type="entry name" value="tRNA-2-methylthio-N(6)-dimethylallyladenosine synthase 2"/>
    <property type="match status" value="1"/>
</dbReference>
<keyword evidence="12" id="KW-0689">Ribosomal protein</keyword>
<protein>
    <recommendedName>
        <fullName evidence="8">Ribosomal protein uS12 methylthiotransferase RimO</fullName>
        <shortName evidence="8">uS12 MTTase</shortName>
        <shortName evidence="8">uS12 methylthiotransferase</shortName>
        <ecNumber evidence="8">2.8.4.4</ecNumber>
    </recommendedName>
    <alternativeName>
        <fullName evidence="8">Ribosomal protein uS12 (aspartate-C(3))-methylthiotransferase</fullName>
    </alternativeName>
    <alternativeName>
        <fullName evidence="8">Ribosome maturation factor RimO</fullName>
    </alternativeName>
</protein>
<feature type="binding site" evidence="8">
    <location>
        <position position="162"/>
    </location>
    <ligand>
        <name>[4Fe-4S] cluster</name>
        <dbReference type="ChEBI" id="CHEBI:49883"/>
        <label>2</label>
        <note>4Fe-4S-S-AdoMet</note>
    </ligand>
</feature>
<dbReference type="Pfam" id="PF04055">
    <property type="entry name" value="Radical_SAM"/>
    <property type="match status" value="1"/>
</dbReference>